<accession>A0A4S4G003</accession>
<evidence type="ECO:0000256" key="2">
    <source>
        <dbReference type="ARBA" id="ARBA00012438"/>
    </source>
</evidence>
<dbReference type="GO" id="GO:0000155">
    <property type="term" value="F:phosphorelay sensor kinase activity"/>
    <property type="evidence" value="ECO:0007669"/>
    <property type="project" value="InterPro"/>
</dbReference>
<gene>
    <name evidence="14" type="ORF">E6C70_07240</name>
</gene>
<dbReference type="Gene3D" id="1.20.5.1930">
    <property type="match status" value="1"/>
</dbReference>
<feature type="transmembrane region" description="Helical" evidence="11">
    <location>
        <begin position="71"/>
        <end position="90"/>
    </location>
</feature>
<name>A0A4S4G003_9MICO</name>
<feature type="transmembrane region" description="Helical" evidence="11">
    <location>
        <begin position="126"/>
        <end position="147"/>
    </location>
</feature>
<dbReference type="InterPro" id="IPR050482">
    <property type="entry name" value="Sensor_HK_TwoCompSys"/>
</dbReference>
<feature type="domain" description="Signal transduction histidine kinase subgroup 3 dimerisation and phosphoacceptor" evidence="13">
    <location>
        <begin position="396"/>
        <end position="462"/>
    </location>
</feature>
<evidence type="ECO:0000256" key="3">
    <source>
        <dbReference type="ARBA" id="ARBA00022553"/>
    </source>
</evidence>
<keyword evidence="8" id="KW-0902">Two-component regulatory system</keyword>
<evidence type="ECO:0000256" key="6">
    <source>
        <dbReference type="ARBA" id="ARBA00022777"/>
    </source>
</evidence>
<dbReference type="Pfam" id="PF02518">
    <property type="entry name" value="HATPase_c"/>
    <property type="match status" value="1"/>
</dbReference>
<feature type="transmembrane region" description="Helical" evidence="11">
    <location>
        <begin position="167"/>
        <end position="193"/>
    </location>
</feature>
<organism evidence="14 15">
    <name type="scientific">Orlajensenia flava</name>
    <dbReference type="NCBI Taxonomy" id="2565934"/>
    <lineage>
        <taxon>Bacteria</taxon>
        <taxon>Bacillati</taxon>
        <taxon>Actinomycetota</taxon>
        <taxon>Actinomycetes</taxon>
        <taxon>Micrococcales</taxon>
        <taxon>Microbacteriaceae</taxon>
        <taxon>Orlajensenia</taxon>
    </lineage>
</organism>
<feature type="coiled-coil region" evidence="9">
    <location>
        <begin position="427"/>
        <end position="454"/>
    </location>
</feature>
<feature type="transmembrane region" description="Helical" evidence="11">
    <location>
        <begin position="96"/>
        <end position="114"/>
    </location>
</feature>
<dbReference type="GO" id="GO:0016020">
    <property type="term" value="C:membrane"/>
    <property type="evidence" value="ECO:0007669"/>
    <property type="project" value="InterPro"/>
</dbReference>
<evidence type="ECO:0000256" key="1">
    <source>
        <dbReference type="ARBA" id="ARBA00000085"/>
    </source>
</evidence>
<evidence type="ECO:0000256" key="7">
    <source>
        <dbReference type="ARBA" id="ARBA00022840"/>
    </source>
</evidence>
<dbReference type="GO" id="GO:0005524">
    <property type="term" value="F:ATP binding"/>
    <property type="evidence" value="ECO:0007669"/>
    <property type="project" value="UniProtKB-KW"/>
</dbReference>
<evidence type="ECO:0000256" key="9">
    <source>
        <dbReference type="SAM" id="Coils"/>
    </source>
</evidence>
<feature type="domain" description="Histidine kinase/HSP90-like ATPase" evidence="12">
    <location>
        <begin position="502"/>
        <end position="584"/>
    </location>
</feature>
<dbReference type="PANTHER" id="PTHR24421">
    <property type="entry name" value="NITRATE/NITRITE SENSOR PROTEIN NARX-RELATED"/>
    <property type="match status" value="1"/>
</dbReference>
<feature type="transmembrane region" description="Helical" evidence="11">
    <location>
        <begin position="205"/>
        <end position="225"/>
    </location>
</feature>
<feature type="transmembrane region" description="Helical" evidence="11">
    <location>
        <begin position="41"/>
        <end position="59"/>
    </location>
</feature>
<proteinExistence type="predicted"/>
<dbReference type="Proteomes" id="UP000307380">
    <property type="component" value="Unassembled WGS sequence"/>
</dbReference>
<keyword evidence="3" id="KW-0597">Phosphoprotein</keyword>
<dbReference type="Pfam" id="PF07730">
    <property type="entry name" value="HisKA_3"/>
    <property type="match status" value="1"/>
</dbReference>
<evidence type="ECO:0000256" key="5">
    <source>
        <dbReference type="ARBA" id="ARBA00022741"/>
    </source>
</evidence>
<keyword evidence="4" id="KW-0808">Transferase</keyword>
<reference evidence="14 15" key="1">
    <citation type="submission" date="2019-04" db="EMBL/GenBank/DDBJ databases">
        <authorList>
            <person name="Jiang L."/>
        </authorList>
    </citation>
    <scope>NUCLEOTIDE SEQUENCE [LARGE SCALE GENOMIC DNA]</scope>
    <source>
        <strain evidence="14 15">YIM 131861</strain>
    </source>
</reference>
<sequence length="609" mass="65192">MTALQVRRLLLVLLASAIIITEEVIGYTAAAMPVPYSLTRTVIHTAAGLTYAVCAWLAWQVADSPVPGRLMIVIALLWIPPPFIAATWPLGSVWPIFESLVVVWAVLQAALVVIYPTGRLPGRLEFWALALGVGGGLVRMLALLFLAPYATPECGCAPNAYVVVPDWGLYNVINLAYRGVGILLIVLIIVTVIVRWSRGTTPARYIAFVMPVALILWCAAIAYEVASDAFGVTALPLVVYLGYLGTASIPISFVAGLMYIRSMRGRVSDLVVLTRDGVEREFWQPALADTLRDPRLRVFWWDVTRGRYRDGGGEQLDTDATPGRLRTRLAIESASGRLALIDHDVALREYQGLLDAVASAMRLSVDNSRLRTELEATLQEVRESRVRIIEAGIVARRQIERDLHDGSQQSLVSLALSLRMAIGSARAASDEALVDELEGALQQLTDALRQLRELARGIHPSSLTVGGLGMAIAELVARTPVPVEVELDVPGRLAPLTEATVYFFVAECLTNVAKYAGASAARVCVRVGAGGLEVSVSDDGRGGATLGGGSGLIGLVDRMEAIGGTVLVESFDGRGTTVTARIPPEGSPEVPALTDAERASVGAESTDGR</sequence>
<dbReference type="InterPro" id="IPR003594">
    <property type="entry name" value="HATPase_dom"/>
</dbReference>
<keyword evidence="15" id="KW-1185">Reference proteome</keyword>
<dbReference type="InterPro" id="IPR011712">
    <property type="entry name" value="Sig_transdc_His_kin_sub3_dim/P"/>
</dbReference>
<keyword evidence="11" id="KW-0472">Membrane</keyword>
<keyword evidence="11" id="KW-0812">Transmembrane</keyword>
<dbReference type="OrthoDB" id="5242012at2"/>
<protein>
    <recommendedName>
        <fullName evidence="2">histidine kinase</fullName>
        <ecNumber evidence="2">2.7.13.3</ecNumber>
    </recommendedName>
</protein>
<dbReference type="AlphaFoldDB" id="A0A4S4G003"/>
<keyword evidence="5" id="KW-0547">Nucleotide-binding</keyword>
<comment type="caution">
    <text evidence="14">The sequence shown here is derived from an EMBL/GenBank/DDBJ whole genome shotgun (WGS) entry which is preliminary data.</text>
</comment>
<dbReference type="EMBL" id="SSSN01000003">
    <property type="protein sequence ID" value="THG35812.1"/>
    <property type="molecule type" value="Genomic_DNA"/>
</dbReference>
<dbReference type="InterPro" id="IPR036890">
    <property type="entry name" value="HATPase_C_sf"/>
</dbReference>
<evidence type="ECO:0000313" key="14">
    <source>
        <dbReference type="EMBL" id="THG35812.1"/>
    </source>
</evidence>
<feature type="transmembrane region" description="Helical" evidence="11">
    <location>
        <begin position="237"/>
        <end position="260"/>
    </location>
</feature>
<feature type="region of interest" description="Disordered" evidence="10">
    <location>
        <begin position="582"/>
        <end position="609"/>
    </location>
</feature>
<keyword evidence="7" id="KW-0067">ATP-binding</keyword>
<evidence type="ECO:0000256" key="10">
    <source>
        <dbReference type="SAM" id="MobiDB-lite"/>
    </source>
</evidence>
<dbReference type="SUPFAM" id="SSF55874">
    <property type="entry name" value="ATPase domain of HSP90 chaperone/DNA topoisomerase II/histidine kinase"/>
    <property type="match status" value="1"/>
</dbReference>
<dbReference type="CDD" id="cd16917">
    <property type="entry name" value="HATPase_UhpB-NarQ-NarX-like"/>
    <property type="match status" value="1"/>
</dbReference>
<keyword evidence="6" id="KW-0418">Kinase</keyword>
<evidence type="ECO:0000313" key="15">
    <source>
        <dbReference type="Proteomes" id="UP000307380"/>
    </source>
</evidence>
<keyword evidence="9" id="KW-0175">Coiled coil</keyword>
<keyword evidence="11" id="KW-1133">Transmembrane helix</keyword>
<evidence type="ECO:0000259" key="13">
    <source>
        <dbReference type="Pfam" id="PF07730"/>
    </source>
</evidence>
<dbReference type="EC" id="2.7.13.3" evidence="2"/>
<comment type="catalytic activity">
    <reaction evidence="1">
        <text>ATP + protein L-histidine = ADP + protein N-phospho-L-histidine.</text>
        <dbReference type="EC" id="2.7.13.3"/>
    </reaction>
</comment>
<evidence type="ECO:0000256" key="4">
    <source>
        <dbReference type="ARBA" id="ARBA00022679"/>
    </source>
</evidence>
<dbReference type="Gene3D" id="3.30.565.10">
    <property type="entry name" value="Histidine kinase-like ATPase, C-terminal domain"/>
    <property type="match status" value="1"/>
</dbReference>
<dbReference type="PANTHER" id="PTHR24421:SF10">
    <property type="entry name" value="NITRATE_NITRITE SENSOR PROTEIN NARQ"/>
    <property type="match status" value="1"/>
</dbReference>
<evidence type="ECO:0000259" key="12">
    <source>
        <dbReference type="Pfam" id="PF02518"/>
    </source>
</evidence>
<evidence type="ECO:0000256" key="8">
    <source>
        <dbReference type="ARBA" id="ARBA00023012"/>
    </source>
</evidence>
<evidence type="ECO:0000256" key="11">
    <source>
        <dbReference type="SAM" id="Phobius"/>
    </source>
</evidence>
<dbReference type="GO" id="GO:0046983">
    <property type="term" value="F:protein dimerization activity"/>
    <property type="evidence" value="ECO:0007669"/>
    <property type="project" value="InterPro"/>
</dbReference>
<dbReference type="RefSeq" id="WP_136423604.1">
    <property type="nucleotide sequence ID" value="NZ_SSSN01000003.1"/>
</dbReference>